<dbReference type="PANTHER" id="PTHR40758">
    <property type="entry name" value="CONSERVED PROTEIN"/>
    <property type="match status" value="1"/>
</dbReference>
<evidence type="ECO:0000259" key="2">
    <source>
        <dbReference type="Pfam" id="PF11716"/>
    </source>
</evidence>
<evidence type="ECO:0000313" key="4">
    <source>
        <dbReference type="Proteomes" id="UP000606172"/>
    </source>
</evidence>
<feature type="domain" description="Mycothiol-dependent maleylpyruvate isomerase metal-binding" evidence="2">
    <location>
        <begin position="28"/>
        <end position="141"/>
    </location>
</feature>
<dbReference type="SUPFAM" id="SSF109854">
    <property type="entry name" value="DinB/YfiT-like putative metalloenzymes"/>
    <property type="match status" value="1"/>
</dbReference>
<name>A0A919VAB2_9ACTN</name>
<dbReference type="InterPro" id="IPR010872">
    <property type="entry name" value="MDMPI_C-term_domain"/>
</dbReference>
<evidence type="ECO:0000259" key="1">
    <source>
        <dbReference type="Pfam" id="PF07398"/>
    </source>
</evidence>
<dbReference type="AlphaFoldDB" id="A0A919VAB2"/>
<dbReference type="GO" id="GO:0005886">
    <property type="term" value="C:plasma membrane"/>
    <property type="evidence" value="ECO:0007669"/>
    <property type="project" value="TreeGrafter"/>
</dbReference>
<dbReference type="InterPro" id="IPR034660">
    <property type="entry name" value="DinB/YfiT-like"/>
</dbReference>
<dbReference type="Pfam" id="PF07398">
    <property type="entry name" value="MDMPI_C"/>
    <property type="match status" value="1"/>
</dbReference>
<dbReference type="GO" id="GO:0046872">
    <property type="term" value="F:metal ion binding"/>
    <property type="evidence" value="ECO:0007669"/>
    <property type="project" value="InterPro"/>
</dbReference>
<comment type="caution">
    <text evidence="3">The sequence shown here is derived from an EMBL/GenBank/DDBJ whole genome shotgun (WGS) entry which is preliminary data.</text>
</comment>
<protein>
    <recommendedName>
        <fullName evidence="5">Maleylpyruvate isomerase family mycothiol-dependent enzyme</fullName>
    </recommendedName>
</protein>
<dbReference type="Proteomes" id="UP000606172">
    <property type="component" value="Unassembled WGS sequence"/>
</dbReference>
<dbReference type="PANTHER" id="PTHR40758:SF1">
    <property type="entry name" value="CONSERVED PROTEIN"/>
    <property type="match status" value="1"/>
</dbReference>
<gene>
    <name evidence="3" type="ORF">Ssi02_65020</name>
</gene>
<dbReference type="InterPro" id="IPR024344">
    <property type="entry name" value="MDMPI_metal-binding"/>
</dbReference>
<evidence type="ECO:0000313" key="3">
    <source>
        <dbReference type="EMBL" id="GII96271.1"/>
    </source>
</evidence>
<evidence type="ECO:0008006" key="5">
    <source>
        <dbReference type="Google" id="ProtNLM"/>
    </source>
</evidence>
<feature type="domain" description="MDMPI C-terminal" evidence="1">
    <location>
        <begin position="153"/>
        <end position="257"/>
    </location>
</feature>
<dbReference type="InterPro" id="IPR017517">
    <property type="entry name" value="Maleyloyr_isom"/>
</dbReference>
<dbReference type="EMBL" id="BOOW01000043">
    <property type="protein sequence ID" value="GII96271.1"/>
    <property type="molecule type" value="Genomic_DNA"/>
</dbReference>
<reference evidence="3" key="1">
    <citation type="submission" date="2021-01" db="EMBL/GenBank/DDBJ databases">
        <title>Whole genome shotgun sequence of Sinosporangium siamense NBRC 109515.</title>
        <authorList>
            <person name="Komaki H."/>
            <person name="Tamura T."/>
        </authorList>
    </citation>
    <scope>NUCLEOTIDE SEQUENCE</scope>
    <source>
        <strain evidence="3">NBRC 109515</strain>
    </source>
</reference>
<organism evidence="3 4">
    <name type="scientific">Sinosporangium siamense</name>
    <dbReference type="NCBI Taxonomy" id="1367973"/>
    <lineage>
        <taxon>Bacteria</taxon>
        <taxon>Bacillati</taxon>
        <taxon>Actinomycetota</taxon>
        <taxon>Actinomycetes</taxon>
        <taxon>Streptosporangiales</taxon>
        <taxon>Streptosporangiaceae</taxon>
        <taxon>Sinosporangium</taxon>
    </lineage>
</organism>
<keyword evidence="4" id="KW-1185">Reference proteome</keyword>
<dbReference type="Pfam" id="PF11716">
    <property type="entry name" value="MDMPI_N"/>
    <property type="match status" value="1"/>
</dbReference>
<proteinExistence type="predicted"/>
<sequence length="266" mass="29023">MGGDDIRLSGVMGMALLGHERYCDEVVAQVGMLTDLLVGADMAVKVPTCPEWTLDDLVRHVGTNLRVIETAVRTETPVVDHHEPGPGRPATWLADTAAEFADTLRKAGPDAVARVWGLAARTDYLARRATHDLVVHRADVAITVGADYAVSPEVAVDAIDELLEMIGDPGVVSANPRMAELRGSGTTIHLHGTDDTPDLAPEWLIEFHSKGFTWRRGHAKATVAARGTVRDLLLVFYRRLPPTDRRIEVLGDASLLDFWLDRVSLE</sequence>
<dbReference type="NCBIfam" id="TIGR03083">
    <property type="entry name" value="maleylpyruvate isomerase family mycothiol-dependent enzyme"/>
    <property type="match status" value="1"/>
</dbReference>
<accession>A0A919VAB2</accession>